<dbReference type="CDD" id="cd01286">
    <property type="entry name" value="deoxycytidylate_deaminase"/>
    <property type="match status" value="1"/>
</dbReference>
<dbReference type="Gene3D" id="3.40.50.300">
    <property type="entry name" value="P-loop containing nucleotide triphosphate hydrolases"/>
    <property type="match status" value="1"/>
</dbReference>
<sequence length="385" mass="42702">MLVGITGRKCAGKSTVHRLLVERFGFSATSLASVLTGTGSSDASVAIEAESGNKDGASTHWRAAASERCWRSDAFYILPPSLSRDHIYALKKRPYFLLLAVDAPTLVRFRRWQQRARASCNGREADQNNDLASFLREDDIEYFGLEKDGTEEERSCNDAAGSGERSVPRPPMAIWRCIEIADVCLHNNSECLEDLAKQIARLELNRPDWLRPAWDTYFMRIAELASMRTNCMKRRVGAVIVRDHRVIATGYNGTPRGTRNCNEGGCQRCNGGARAGHALEACLCLHAEENAIIEAGRERCAGATLFTNLCPCLSCTKKIVQAGIREVVYGAAYAMDARSSVLLAEADVRLRHYPCTWSRAKTHQDNLGTPIPLVSKDLDHLRLNR</sequence>
<dbReference type="Proteomes" id="UP000530660">
    <property type="component" value="Unassembled WGS sequence"/>
</dbReference>
<dbReference type="InterPro" id="IPR027417">
    <property type="entry name" value="P-loop_NTPase"/>
</dbReference>
<accession>A0A7J7IPJ2</accession>
<evidence type="ECO:0000313" key="11">
    <source>
        <dbReference type="EMBL" id="KAF6004938.1"/>
    </source>
</evidence>
<dbReference type="GO" id="GO:0009165">
    <property type="term" value="P:nucleotide biosynthetic process"/>
    <property type="evidence" value="ECO:0007669"/>
    <property type="project" value="UniProtKB-KW"/>
</dbReference>
<dbReference type="InterPro" id="IPR016192">
    <property type="entry name" value="APOBEC/CMP_deaminase_Zn-bd"/>
</dbReference>
<keyword evidence="6" id="KW-0862">Zinc</keyword>
<dbReference type="Gene3D" id="3.40.140.10">
    <property type="entry name" value="Cytidine Deaminase, domain 2"/>
    <property type="match status" value="1"/>
</dbReference>
<reference evidence="11 12" key="1">
    <citation type="journal article" date="2020" name="J. Phycol.">
        <title>Comparative genome analysis reveals Cyanidiococcus gen. nov., a new extremophilic red algal genus sister to Cyanidioschyzon (Cyanidioschyzonaceae, Rhodophyta).</title>
        <authorList>
            <person name="Liu S.-L."/>
            <person name="Chiang Y.-R."/>
            <person name="Yoon H.S."/>
            <person name="Fu H.-Y."/>
        </authorList>
    </citation>
    <scope>NUCLEOTIDE SEQUENCE [LARGE SCALE GENOMIC DNA]</scope>
    <source>
        <strain evidence="11 12">THAL066</strain>
    </source>
</reference>
<evidence type="ECO:0000259" key="10">
    <source>
        <dbReference type="PROSITE" id="PS51747"/>
    </source>
</evidence>
<evidence type="ECO:0000313" key="12">
    <source>
        <dbReference type="Proteomes" id="UP000530660"/>
    </source>
</evidence>
<keyword evidence="5" id="KW-0378">Hydrolase</keyword>
<dbReference type="PROSITE" id="PS00903">
    <property type="entry name" value="CYT_DCMP_DEAMINASES_1"/>
    <property type="match status" value="1"/>
</dbReference>
<evidence type="ECO:0000256" key="3">
    <source>
        <dbReference type="ARBA" id="ARBA00022723"/>
    </source>
</evidence>
<dbReference type="SUPFAM" id="SSF53927">
    <property type="entry name" value="Cytidine deaminase-like"/>
    <property type="match status" value="1"/>
</dbReference>
<evidence type="ECO:0000256" key="9">
    <source>
        <dbReference type="ARBA" id="ARBA00071582"/>
    </source>
</evidence>
<evidence type="ECO:0000256" key="1">
    <source>
        <dbReference type="ARBA" id="ARBA00001947"/>
    </source>
</evidence>
<dbReference type="AlphaFoldDB" id="A0A7J7IPJ2"/>
<dbReference type="SUPFAM" id="SSF52540">
    <property type="entry name" value="P-loop containing nucleoside triphosphate hydrolases"/>
    <property type="match status" value="1"/>
</dbReference>
<dbReference type="PANTHER" id="PTHR11086:SF18">
    <property type="entry name" value="DEOXYCYTIDYLATE DEAMINASE"/>
    <property type="match status" value="1"/>
</dbReference>
<dbReference type="GO" id="GO:0005737">
    <property type="term" value="C:cytoplasm"/>
    <property type="evidence" value="ECO:0007669"/>
    <property type="project" value="TreeGrafter"/>
</dbReference>
<dbReference type="GO" id="GO:0004132">
    <property type="term" value="F:dCMP deaminase activity"/>
    <property type="evidence" value="ECO:0007669"/>
    <property type="project" value="UniProtKB-EC"/>
</dbReference>
<dbReference type="PROSITE" id="PS51747">
    <property type="entry name" value="CYT_DCMP_DEAMINASES_2"/>
    <property type="match status" value="1"/>
</dbReference>
<name>A0A7J7IPJ2_9RHOD</name>
<comment type="caution">
    <text evidence="11">The sequence shown here is derived from an EMBL/GenBank/DDBJ whole genome shotgun (WGS) entry which is preliminary data.</text>
</comment>
<evidence type="ECO:0000256" key="5">
    <source>
        <dbReference type="ARBA" id="ARBA00022801"/>
    </source>
</evidence>
<dbReference type="FunFam" id="3.40.140.10:FF:000035">
    <property type="entry name" value="dCMP deaminase"/>
    <property type="match status" value="1"/>
</dbReference>
<evidence type="ECO:0000256" key="7">
    <source>
        <dbReference type="ARBA" id="ARBA00038938"/>
    </source>
</evidence>
<dbReference type="OrthoDB" id="6710946at2759"/>
<evidence type="ECO:0000256" key="8">
    <source>
        <dbReference type="ARBA" id="ARBA00041763"/>
    </source>
</evidence>
<organism evidence="11 12">
    <name type="scientific">Cyanidiococcus yangmingshanensis</name>
    <dbReference type="NCBI Taxonomy" id="2690220"/>
    <lineage>
        <taxon>Eukaryota</taxon>
        <taxon>Rhodophyta</taxon>
        <taxon>Bangiophyceae</taxon>
        <taxon>Cyanidiales</taxon>
        <taxon>Cyanidiaceae</taxon>
        <taxon>Cyanidiococcus</taxon>
    </lineage>
</organism>
<evidence type="ECO:0000256" key="4">
    <source>
        <dbReference type="ARBA" id="ARBA00022727"/>
    </source>
</evidence>
<keyword evidence="3" id="KW-0479">Metal-binding</keyword>
<dbReference type="Pfam" id="PF00383">
    <property type="entry name" value="dCMP_cyt_deam_1"/>
    <property type="match status" value="1"/>
</dbReference>
<comment type="cofactor">
    <cofactor evidence="1">
        <name>Zn(2+)</name>
        <dbReference type="ChEBI" id="CHEBI:29105"/>
    </cofactor>
</comment>
<keyword evidence="4" id="KW-0545">Nucleotide biosynthesis</keyword>
<protein>
    <recommendedName>
        <fullName evidence="9">Deoxycytidylate deaminase</fullName>
        <ecNumber evidence="7">3.5.4.12</ecNumber>
    </recommendedName>
    <alternativeName>
        <fullName evidence="8">dCMP deaminase</fullName>
    </alternativeName>
</protein>
<dbReference type="InterPro" id="IPR015517">
    <property type="entry name" value="dCMP_deaminase-rel"/>
</dbReference>
<evidence type="ECO:0000256" key="6">
    <source>
        <dbReference type="ARBA" id="ARBA00022833"/>
    </source>
</evidence>
<evidence type="ECO:0000256" key="2">
    <source>
        <dbReference type="ARBA" id="ARBA00006576"/>
    </source>
</evidence>
<dbReference type="PANTHER" id="PTHR11086">
    <property type="entry name" value="DEOXYCYTIDYLATE DEAMINASE-RELATED"/>
    <property type="match status" value="1"/>
</dbReference>
<dbReference type="GO" id="GO:0008270">
    <property type="term" value="F:zinc ion binding"/>
    <property type="evidence" value="ECO:0007669"/>
    <property type="project" value="InterPro"/>
</dbReference>
<feature type="domain" description="CMP/dCMP-type deaminase" evidence="10">
    <location>
        <begin position="213"/>
        <end position="342"/>
    </location>
</feature>
<dbReference type="InterPro" id="IPR016193">
    <property type="entry name" value="Cytidine_deaminase-like"/>
</dbReference>
<dbReference type="InterPro" id="IPR002125">
    <property type="entry name" value="CMP_dCMP_dom"/>
</dbReference>
<dbReference type="EC" id="3.5.4.12" evidence="7"/>
<proteinExistence type="inferred from homology"/>
<keyword evidence="12" id="KW-1185">Reference proteome</keyword>
<gene>
    <name evidence="11" type="ORF">F1559_004327</name>
</gene>
<dbReference type="InterPro" id="IPR035105">
    <property type="entry name" value="Deoxycytidylate_deaminase_dom"/>
</dbReference>
<dbReference type="EMBL" id="VWRR01000002">
    <property type="protein sequence ID" value="KAF6004938.1"/>
    <property type="molecule type" value="Genomic_DNA"/>
</dbReference>
<comment type="similarity">
    <text evidence="2">Belongs to the cytidine and deoxycytidylate deaminase family.</text>
</comment>